<organism evidence="6 7">
    <name type="scientific">Lutibaculum baratangense AMV1</name>
    <dbReference type="NCBI Taxonomy" id="631454"/>
    <lineage>
        <taxon>Bacteria</taxon>
        <taxon>Pseudomonadati</taxon>
        <taxon>Pseudomonadota</taxon>
        <taxon>Alphaproteobacteria</taxon>
        <taxon>Hyphomicrobiales</taxon>
        <taxon>Tepidamorphaceae</taxon>
        <taxon>Lutibaculum</taxon>
    </lineage>
</organism>
<dbReference type="SUPFAM" id="SSF56322">
    <property type="entry name" value="ADC synthase"/>
    <property type="match status" value="1"/>
</dbReference>
<dbReference type="Pfam" id="PF04715">
    <property type="entry name" value="Anth_synt_I_N"/>
    <property type="match status" value="1"/>
</dbReference>
<gene>
    <name evidence="6" type="ORF">N177_0361</name>
</gene>
<reference evidence="6 7" key="1">
    <citation type="journal article" date="2014" name="Genome Announc.">
        <title>Draft Genome Sequence of Lutibaculum baratangense Strain AMV1T, Isolated from a Mud Volcano in Andamans, India.</title>
        <authorList>
            <person name="Singh A."/>
            <person name="Sreenivas A."/>
            <person name="Sathyanarayana Reddy G."/>
            <person name="Pinnaka A.K."/>
            <person name="Shivaji S."/>
        </authorList>
    </citation>
    <scope>NUCLEOTIDE SEQUENCE [LARGE SCALE GENOMIC DNA]</scope>
    <source>
        <strain evidence="6 7">AMV1</strain>
    </source>
</reference>
<dbReference type="InterPro" id="IPR005802">
    <property type="entry name" value="ADC_synth_comp_1"/>
</dbReference>
<dbReference type="GO" id="GO:0000162">
    <property type="term" value="P:L-tryptophan biosynthetic process"/>
    <property type="evidence" value="ECO:0007669"/>
    <property type="project" value="TreeGrafter"/>
</dbReference>
<dbReference type="OrthoDB" id="9803598at2"/>
<dbReference type="PANTHER" id="PTHR11236:SF50">
    <property type="entry name" value="AMINODEOXYCHORISMATE SYNTHASE COMPONENT 1"/>
    <property type="match status" value="1"/>
</dbReference>
<evidence type="ECO:0000259" key="4">
    <source>
        <dbReference type="Pfam" id="PF00425"/>
    </source>
</evidence>
<evidence type="ECO:0000313" key="7">
    <source>
        <dbReference type="Proteomes" id="UP000017819"/>
    </source>
</evidence>
<dbReference type="GO" id="GO:0046820">
    <property type="term" value="F:4-amino-4-deoxychorismate synthase activity"/>
    <property type="evidence" value="ECO:0007669"/>
    <property type="project" value="UniProtKB-EC"/>
</dbReference>
<dbReference type="PATRIC" id="fig|631454.5.peg.354"/>
<evidence type="ECO:0000256" key="2">
    <source>
        <dbReference type="ARBA" id="ARBA00022679"/>
    </source>
</evidence>
<dbReference type="GO" id="GO:0009396">
    <property type="term" value="P:folic acid-containing compound biosynthetic process"/>
    <property type="evidence" value="ECO:0007669"/>
    <property type="project" value="InterPro"/>
</dbReference>
<feature type="region of interest" description="Disordered" evidence="3">
    <location>
        <begin position="288"/>
        <end position="311"/>
    </location>
</feature>
<protein>
    <recommendedName>
        <fullName evidence="1">aminodeoxychorismate synthase</fullName>
        <ecNumber evidence="1">2.6.1.85</ecNumber>
    </recommendedName>
</protein>
<feature type="domain" description="Anthranilate synthase component I N-terminal" evidence="5">
    <location>
        <begin position="24"/>
        <end position="158"/>
    </location>
</feature>
<dbReference type="PANTHER" id="PTHR11236">
    <property type="entry name" value="AMINOBENZOATE/ANTHRANILATE SYNTHASE"/>
    <property type="match status" value="1"/>
</dbReference>
<evidence type="ECO:0000313" key="6">
    <source>
        <dbReference type="EMBL" id="ESR27051.1"/>
    </source>
</evidence>
<dbReference type="Proteomes" id="UP000017819">
    <property type="component" value="Unassembled WGS sequence"/>
</dbReference>
<dbReference type="InterPro" id="IPR006805">
    <property type="entry name" value="Anth_synth_I_N"/>
</dbReference>
<evidence type="ECO:0000256" key="1">
    <source>
        <dbReference type="ARBA" id="ARBA00013139"/>
    </source>
</evidence>
<comment type="caution">
    <text evidence="6">The sequence shown here is derived from an EMBL/GenBank/DDBJ whole genome shotgun (WGS) entry which is preliminary data.</text>
</comment>
<dbReference type="InterPro" id="IPR005801">
    <property type="entry name" value="ADC_synthase"/>
</dbReference>
<keyword evidence="2 6" id="KW-0808">Transferase</keyword>
<dbReference type="RefSeq" id="WP_023430513.1">
    <property type="nucleotide sequence ID" value="NZ_AWXZ01000011.1"/>
</dbReference>
<dbReference type="STRING" id="631454.N177_0361"/>
<keyword evidence="6" id="KW-0032">Aminotransferase</keyword>
<evidence type="ECO:0000259" key="5">
    <source>
        <dbReference type="Pfam" id="PF04715"/>
    </source>
</evidence>
<accession>V4RM06</accession>
<dbReference type="AlphaFoldDB" id="V4RM06"/>
<sequence>MSNEILDQAPAATAGEPHVREIAWIEPHEAARRMRPLGGLSFLDSAMPHGELGRHSYVAAAPFGRFTVEEGKAAWNGRGLDGHPVDALRDLLALYQRPRLAGLPPFQGGAIGFFGYEFGRLLERLPAPVPAILGAVPEASLAFHDALVSFDHDGRRAFVVSTGLPEQDPAVRARRAADRAAGIEAMLGRPAPRPSPLPAVPRAGWRSNFTAEAYRLSVARVVEYVLDGDIFQANLAQRFEADLPPGHDPWAFYLRLRETNAATFAAYLEHGDLAVASSSPERFLKLDRDEVETRPIKGTAPRSPDPKEDARNAERLLASEKDRAENLMIVDLLRNDLSRVCRPHSVKTPSLCALETYAGVHHLVSAVTGTLTRGRSAVDLLAASFPGGSITGAPKLRAMEIITEIEQEARGVYCGAIGCLGFDGFLDTNIAIRTVTFRGGKASFHAGGGITALSEPEAEYRETLDKAERIFRAFEDSGEAHA</sequence>
<dbReference type="eggNOG" id="COG0147">
    <property type="taxonomic scope" value="Bacteria"/>
</dbReference>
<keyword evidence="7" id="KW-1185">Reference proteome</keyword>
<dbReference type="EC" id="2.6.1.85" evidence="1"/>
<dbReference type="NCBIfam" id="TIGR00553">
    <property type="entry name" value="pabB"/>
    <property type="match status" value="1"/>
</dbReference>
<feature type="domain" description="Chorismate-utilising enzyme C-terminal" evidence="4">
    <location>
        <begin position="211"/>
        <end position="466"/>
    </location>
</feature>
<dbReference type="InterPro" id="IPR019999">
    <property type="entry name" value="Anth_synth_I-like"/>
</dbReference>
<dbReference type="InterPro" id="IPR015890">
    <property type="entry name" value="Chorismate_C"/>
</dbReference>
<evidence type="ECO:0000256" key="3">
    <source>
        <dbReference type="SAM" id="MobiDB-lite"/>
    </source>
</evidence>
<proteinExistence type="predicted"/>
<dbReference type="Gene3D" id="3.60.120.10">
    <property type="entry name" value="Anthranilate synthase"/>
    <property type="match status" value="1"/>
</dbReference>
<dbReference type="PRINTS" id="PR00095">
    <property type="entry name" value="ANTSNTHASEI"/>
</dbReference>
<dbReference type="EMBL" id="AWXZ01000011">
    <property type="protein sequence ID" value="ESR27051.1"/>
    <property type="molecule type" value="Genomic_DNA"/>
</dbReference>
<name>V4RM06_9HYPH</name>
<dbReference type="Pfam" id="PF00425">
    <property type="entry name" value="Chorismate_bind"/>
    <property type="match status" value="1"/>
</dbReference>